<reference evidence="4" key="1">
    <citation type="journal article" date="2019" name="Int. J. Syst. Evol. Microbiol.">
        <title>The Global Catalogue of Microorganisms (GCM) 10K type strain sequencing project: providing services to taxonomists for standard genome sequencing and annotation.</title>
        <authorList>
            <consortium name="The Broad Institute Genomics Platform"/>
            <consortium name="The Broad Institute Genome Sequencing Center for Infectious Disease"/>
            <person name="Wu L."/>
            <person name="Ma J."/>
        </authorList>
    </citation>
    <scope>NUCLEOTIDE SEQUENCE [LARGE SCALE GENOMIC DNA]</scope>
    <source>
        <strain evidence="4">CCUG 60527</strain>
    </source>
</reference>
<protein>
    <submittedName>
        <fullName evidence="3">DUF6089 family protein</fullName>
    </submittedName>
</protein>
<dbReference type="RefSeq" id="WP_386106052.1">
    <property type="nucleotide sequence ID" value="NZ_JBHTJR010000028.1"/>
</dbReference>
<sequence length="225" mass="25298">MKTYIFAILLACFTSNLFSQTHELGIFLGGTNFIGDIGSTNYIYPNQFAGGVVYKYNLNPRMALRGNLNYLPIKGDDTASSNQYRNSRGFTFTNTISELAAGIEFNFFDYNIRERTTAYTPYILVQFAGYNSKAPDFVDANNRVFFKNNFSFSIPVGIGFKGRLADNLAFAIEAAARFTFDDNLDYTTEKIDGLNFGGKGKDHYMFTGISLVYTFGRPPCYAERD</sequence>
<dbReference type="Pfam" id="PF19573">
    <property type="entry name" value="DUF6089"/>
    <property type="match status" value="1"/>
</dbReference>
<feature type="signal peptide" evidence="1">
    <location>
        <begin position="1"/>
        <end position="19"/>
    </location>
</feature>
<organism evidence="3 4">
    <name type="scientific">Tenacibaculum geojense</name>
    <dbReference type="NCBI Taxonomy" id="915352"/>
    <lineage>
        <taxon>Bacteria</taxon>
        <taxon>Pseudomonadati</taxon>
        <taxon>Bacteroidota</taxon>
        <taxon>Flavobacteriia</taxon>
        <taxon>Flavobacteriales</taxon>
        <taxon>Flavobacteriaceae</taxon>
        <taxon>Tenacibaculum</taxon>
    </lineage>
</organism>
<keyword evidence="4" id="KW-1185">Reference proteome</keyword>
<gene>
    <name evidence="3" type="ORF">ACFQ1U_05240</name>
</gene>
<comment type="caution">
    <text evidence="3">The sequence shown here is derived from an EMBL/GenBank/DDBJ whole genome shotgun (WGS) entry which is preliminary data.</text>
</comment>
<dbReference type="Proteomes" id="UP001597062">
    <property type="component" value="Unassembled WGS sequence"/>
</dbReference>
<feature type="chain" id="PRO_5045811375" evidence="1">
    <location>
        <begin position="20"/>
        <end position="225"/>
    </location>
</feature>
<evidence type="ECO:0000313" key="3">
    <source>
        <dbReference type="EMBL" id="MFD0992600.1"/>
    </source>
</evidence>
<keyword evidence="1" id="KW-0732">Signal</keyword>
<accession>A0ABW3JRX1</accession>
<evidence type="ECO:0000313" key="4">
    <source>
        <dbReference type="Proteomes" id="UP001597062"/>
    </source>
</evidence>
<dbReference type="SUPFAM" id="SSF56925">
    <property type="entry name" value="OMPA-like"/>
    <property type="match status" value="1"/>
</dbReference>
<evidence type="ECO:0000256" key="1">
    <source>
        <dbReference type="SAM" id="SignalP"/>
    </source>
</evidence>
<feature type="domain" description="DUF6089" evidence="2">
    <location>
        <begin position="5"/>
        <end position="222"/>
    </location>
</feature>
<name>A0ABW3JRX1_9FLAO</name>
<evidence type="ECO:0000259" key="2">
    <source>
        <dbReference type="Pfam" id="PF19573"/>
    </source>
</evidence>
<dbReference type="EMBL" id="JBHTJR010000028">
    <property type="protein sequence ID" value="MFD0992600.1"/>
    <property type="molecule type" value="Genomic_DNA"/>
</dbReference>
<dbReference type="InterPro" id="IPR045743">
    <property type="entry name" value="DUF6089"/>
</dbReference>
<proteinExistence type="predicted"/>
<dbReference type="InterPro" id="IPR011250">
    <property type="entry name" value="OMP/PagP_B-barrel"/>
</dbReference>
<dbReference type="Gene3D" id="2.40.160.20">
    <property type="match status" value="1"/>
</dbReference>